<accession>A0A7W8DIQ0</accession>
<gene>
    <name evidence="2" type="ORF">HNQ65_000565</name>
</gene>
<proteinExistence type="predicted"/>
<name>A0A7W8DIQ0_9BACT</name>
<dbReference type="Proteomes" id="UP000590740">
    <property type="component" value="Unassembled WGS sequence"/>
</dbReference>
<evidence type="ECO:0000313" key="2">
    <source>
        <dbReference type="EMBL" id="MBB5031011.1"/>
    </source>
</evidence>
<keyword evidence="3" id="KW-1185">Reference proteome</keyword>
<comment type="caution">
    <text evidence="2">The sequence shown here is derived from an EMBL/GenBank/DDBJ whole genome shotgun (WGS) entry which is preliminary data.</text>
</comment>
<dbReference type="EMBL" id="JACHIG010000001">
    <property type="protein sequence ID" value="MBB5031011.1"/>
    <property type="molecule type" value="Genomic_DNA"/>
</dbReference>
<evidence type="ECO:0000259" key="1">
    <source>
        <dbReference type="Pfam" id="PF25535"/>
    </source>
</evidence>
<dbReference type="AlphaFoldDB" id="A0A7W8DIQ0"/>
<evidence type="ECO:0000313" key="3">
    <source>
        <dbReference type="Proteomes" id="UP000590740"/>
    </source>
</evidence>
<dbReference type="InterPro" id="IPR057679">
    <property type="entry name" value="DUF7919"/>
</dbReference>
<feature type="domain" description="DUF7919" evidence="1">
    <location>
        <begin position="1"/>
        <end position="127"/>
    </location>
</feature>
<reference evidence="2 3" key="1">
    <citation type="submission" date="2020-08" db="EMBL/GenBank/DDBJ databases">
        <title>Genomic Encyclopedia of Type Strains, Phase IV (KMG-IV): sequencing the most valuable type-strain genomes for metagenomic binning, comparative biology and taxonomic classification.</title>
        <authorList>
            <person name="Goeker M."/>
        </authorList>
    </citation>
    <scope>NUCLEOTIDE SEQUENCE [LARGE SCALE GENOMIC DNA]</scope>
    <source>
        <strain evidence="2 3">DSM 12252</strain>
    </source>
</reference>
<sequence>MYFEDLSLCDYHSGPYASCSWSVPLLAIGWLEHPHSFSKGGTLHELSQRLEEFTYASRKCYPSYCFRGVHQCSHCLLGERGNPRSVQTHVNLWIPGERVVYIAPALIIHYIGDHGYHPPDEFIAAVMRCPEYGSSSYCDALQAANVGLPPPLKLKDQVDAEFKEQLERALALRGMRATPPGTGA</sequence>
<dbReference type="Pfam" id="PF25535">
    <property type="entry name" value="DUF7919"/>
    <property type="match status" value="1"/>
</dbReference>
<protein>
    <recommendedName>
        <fullName evidence="1">DUF7919 domain-containing protein</fullName>
    </recommendedName>
</protein>
<organism evidence="2 3">
    <name type="scientific">Prosthecobacter vanneervenii</name>
    <dbReference type="NCBI Taxonomy" id="48466"/>
    <lineage>
        <taxon>Bacteria</taxon>
        <taxon>Pseudomonadati</taxon>
        <taxon>Verrucomicrobiota</taxon>
        <taxon>Verrucomicrobiia</taxon>
        <taxon>Verrucomicrobiales</taxon>
        <taxon>Verrucomicrobiaceae</taxon>
        <taxon>Prosthecobacter</taxon>
    </lineage>
</organism>